<dbReference type="InterPro" id="IPR003613">
    <property type="entry name" value="Ubox_domain"/>
</dbReference>
<gene>
    <name evidence="2" type="ORF">SNAT2548_LOCUS16758</name>
</gene>
<reference evidence="2" key="1">
    <citation type="submission" date="2021-02" db="EMBL/GenBank/DDBJ databases">
        <authorList>
            <person name="Dougan E. K."/>
            <person name="Rhodes N."/>
            <person name="Thang M."/>
            <person name="Chan C."/>
        </authorList>
    </citation>
    <scope>NUCLEOTIDE SEQUENCE</scope>
</reference>
<dbReference type="EMBL" id="CAJNDS010002090">
    <property type="protein sequence ID" value="CAE7319715.1"/>
    <property type="molecule type" value="Genomic_DNA"/>
</dbReference>
<dbReference type="InterPro" id="IPR013083">
    <property type="entry name" value="Znf_RING/FYVE/PHD"/>
</dbReference>
<keyword evidence="3" id="KW-1185">Reference proteome</keyword>
<proteinExistence type="predicted"/>
<dbReference type="AlphaFoldDB" id="A0A812NGJ0"/>
<comment type="caution">
    <text evidence="2">The sequence shown here is derived from an EMBL/GenBank/DDBJ whole genome shotgun (WGS) entry which is preliminary data.</text>
</comment>
<accession>A0A812NGJ0</accession>
<name>A0A812NGJ0_9DINO</name>
<dbReference type="GO" id="GO:0016567">
    <property type="term" value="P:protein ubiquitination"/>
    <property type="evidence" value="ECO:0007669"/>
    <property type="project" value="InterPro"/>
</dbReference>
<dbReference type="Pfam" id="PF04564">
    <property type="entry name" value="U-box"/>
    <property type="match status" value="1"/>
</dbReference>
<feature type="domain" description="U-box" evidence="1">
    <location>
        <begin position="520"/>
        <end position="583"/>
    </location>
</feature>
<evidence type="ECO:0000313" key="2">
    <source>
        <dbReference type="EMBL" id="CAE7319715.1"/>
    </source>
</evidence>
<dbReference type="GO" id="GO:0004842">
    <property type="term" value="F:ubiquitin-protein transferase activity"/>
    <property type="evidence" value="ECO:0007669"/>
    <property type="project" value="InterPro"/>
</dbReference>
<dbReference type="SMART" id="SM00504">
    <property type="entry name" value="Ubox"/>
    <property type="match status" value="1"/>
</dbReference>
<dbReference type="OrthoDB" id="442292at2759"/>
<protein>
    <recommendedName>
        <fullName evidence="1">U-box domain-containing protein</fullName>
    </recommendedName>
</protein>
<dbReference type="Proteomes" id="UP000604046">
    <property type="component" value="Unassembled WGS sequence"/>
</dbReference>
<organism evidence="2 3">
    <name type="scientific">Symbiodinium natans</name>
    <dbReference type="NCBI Taxonomy" id="878477"/>
    <lineage>
        <taxon>Eukaryota</taxon>
        <taxon>Sar</taxon>
        <taxon>Alveolata</taxon>
        <taxon>Dinophyceae</taxon>
        <taxon>Suessiales</taxon>
        <taxon>Symbiodiniaceae</taxon>
        <taxon>Symbiodinium</taxon>
    </lineage>
</organism>
<evidence type="ECO:0000259" key="1">
    <source>
        <dbReference type="SMART" id="SM00504"/>
    </source>
</evidence>
<evidence type="ECO:0000313" key="3">
    <source>
        <dbReference type="Proteomes" id="UP000604046"/>
    </source>
</evidence>
<dbReference type="Gene3D" id="3.30.40.10">
    <property type="entry name" value="Zinc/RING finger domain, C3HC4 (zinc finger)"/>
    <property type="match status" value="1"/>
</dbReference>
<dbReference type="SUPFAM" id="SSF57850">
    <property type="entry name" value="RING/U-box"/>
    <property type="match status" value="1"/>
</dbReference>
<sequence>MHRAQHLTAQAVEFIEEVASADLADAVGDLCTQHLLAKVNAVYGALGGANSEALAEAVEDLARDCATLPEWVDRDFEQEYTAEEEEEDYSWAFGPAVAEACAAAAAAVAGLAEPGLIDDAPELAMTALEAFALDLDCLTPYIYAGLCRTEKLRMHTPEGRRAADARDRRVGRSLQAVASWMIAALGRNVGYENLTPLVLWDLAGGDALWALVLARGALALPQHSGRAKALEAPEEIELLHQTVALAVLGLHTAAVAFATEEGADGDGAPNIATRSAQLAKHRATLAAEVTTCHLLPSLVQAADKFLLQPQLAHFLASILQAEIIEENPAWAQREEAALDAARGAAASLAEVLSDAWPCFAQAQVLPGPTLRSFLCDAGDLAFASDVALATTEGQTLASIVQLLGCSLQSMKAPDKADHLETTWAACVALAANALILPGETSAADLEAALGNTQQAEVAQQLRTWPRPLRTAAKQRWLQFLEPRAAPAPLALELRNRAAPGSAAALQSGGLRQILQDAPRELRCALDGRLMMDPVRAPLGFLYERSVLAEYLVRSGGLCPLTGNALALENCPRDSETRRKVQRWIREHKASTGCSRRRLSKPVEDTEPNYSTFFGE</sequence>